<dbReference type="Gene3D" id="3.40.50.2300">
    <property type="match status" value="1"/>
</dbReference>
<dbReference type="PROSITE" id="PS00041">
    <property type="entry name" value="HTH_ARAC_FAMILY_1"/>
    <property type="match status" value="1"/>
</dbReference>
<evidence type="ECO:0000256" key="8">
    <source>
        <dbReference type="PROSITE-ProRule" id="PRU00169"/>
    </source>
</evidence>
<dbReference type="EMBL" id="BJUN01000017">
    <property type="protein sequence ID" value="GEK59677.1"/>
    <property type="molecule type" value="Genomic_DNA"/>
</dbReference>
<dbReference type="Pfam" id="PF12833">
    <property type="entry name" value="HTH_18"/>
    <property type="match status" value="1"/>
</dbReference>
<dbReference type="GO" id="GO:0005737">
    <property type="term" value="C:cytoplasm"/>
    <property type="evidence" value="ECO:0007669"/>
    <property type="project" value="UniProtKB-SubCell"/>
</dbReference>
<dbReference type="PANTHER" id="PTHR42713">
    <property type="entry name" value="HISTIDINE KINASE-RELATED"/>
    <property type="match status" value="1"/>
</dbReference>
<evidence type="ECO:0000256" key="3">
    <source>
        <dbReference type="ARBA" id="ARBA00022553"/>
    </source>
</evidence>
<evidence type="ECO:0000313" key="12">
    <source>
        <dbReference type="EMBL" id="GEK59677.1"/>
    </source>
</evidence>
<dbReference type="InterPro" id="IPR018060">
    <property type="entry name" value="HTH_AraC"/>
</dbReference>
<dbReference type="PROSITE" id="PS01124">
    <property type="entry name" value="HTH_ARAC_FAMILY_2"/>
    <property type="match status" value="1"/>
</dbReference>
<evidence type="ECO:0000256" key="2">
    <source>
        <dbReference type="ARBA" id="ARBA00022490"/>
    </source>
</evidence>
<dbReference type="AlphaFoldDB" id="A0A510YBD6"/>
<dbReference type="Gene3D" id="1.10.10.60">
    <property type="entry name" value="Homeodomain-like"/>
    <property type="match status" value="2"/>
</dbReference>
<dbReference type="GO" id="GO:0000160">
    <property type="term" value="P:phosphorelay signal transduction system"/>
    <property type="evidence" value="ECO:0007669"/>
    <property type="project" value="UniProtKB-KW"/>
</dbReference>
<dbReference type="GO" id="GO:0003700">
    <property type="term" value="F:DNA-binding transcription factor activity"/>
    <property type="evidence" value="ECO:0007669"/>
    <property type="project" value="InterPro"/>
</dbReference>
<dbReference type="PANTHER" id="PTHR42713:SF3">
    <property type="entry name" value="TRANSCRIPTIONAL REGULATORY PROTEIN HPTR"/>
    <property type="match status" value="1"/>
</dbReference>
<dbReference type="SUPFAM" id="SSF52172">
    <property type="entry name" value="CheY-like"/>
    <property type="match status" value="1"/>
</dbReference>
<evidence type="ECO:0000256" key="5">
    <source>
        <dbReference type="ARBA" id="ARBA00023015"/>
    </source>
</evidence>
<dbReference type="CDD" id="cd17536">
    <property type="entry name" value="REC_YesN-like"/>
    <property type="match status" value="1"/>
</dbReference>
<dbReference type="RefSeq" id="WP_158219097.1">
    <property type="nucleotide sequence ID" value="NZ_BJUN01000017.1"/>
</dbReference>
<evidence type="ECO:0000256" key="4">
    <source>
        <dbReference type="ARBA" id="ARBA00023012"/>
    </source>
</evidence>
<dbReference type="SMART" id="SM00342">
    <property type="entry name" value="HTH_ARAC"/>
    <property type="match status" value="1"/>
</dbReference>
<evidence type="ECO:0000256" key="7">
    <source>
        <dbReference type="ARBA" id="ARBA00023163"/>
    </source>
</evidence>
<feature type="domain" description="Response regulatory" evidence="11">
    <location>
        <begin position="4"/>
        <end position="121"/>
    </location>
</feature>
<keyword evidence="6 12" id="KW-0238">DNA-binding</keyword>
<dbReference type="SMART" id="SM00448">
    <property type="entry name" value="REC"/>
    <property type="match status" value="1"/>
</dbReference>
<dbReference type="InterPro" id="IPR051552">
    <property type="entry name" value="HptR"/>
</dbReference>
<dbReference type="InterPro" id="IPR001789">
    <property type="entry name" value="Sig_transdc_resp-reg_receiver"/>
</dbReference>
<comment type="subcellular location">
    <subcellularLocation>
        <location evidence="1">Cytoplasm</location>
    </subcellularLocation>
</comment>
<protein>
    <submittedName>
        <fullName evidence="12">DNA-binding response regulator</fullName>
    </submittedName>
</protein>
<accession>A0A510YBD6</accession>
<evidence type="ECO:0000259" key="11">
    <source>
        <dbReference type="PROSITE" id="PS50110"/>
    </source>
</evidence>
<keyword evidence="3 8" id="KW-0597">Phosphoprotein</keyword>
<gene>
    <name evidence="12" type="ORF">MHA01_25820</name>
</gene>
<name>A0A510YBD6_MARHA</name>
<comment type="caution">
    <text evidence="12">The sequence shown here is derived from an EMBL/GenBank/DDBJ whole genome shotgun (WGS) entry which is preliminary data.</text>
</comment>
<organism evidence="12 13">
    <name type="scientific">Marinococcus halophilus</name>
    <dbReference type="NCBI Taxonomy" id="1371"/>
    <lineage>
        <taxon>Bacteria</taxon>
        <taxon>Bacillati</taxon>
        <taxon>Bacillota</taxon>
        <taxon>Bacilli</taxon>
        <taxon>Bacillales</taxon>
        <taxon>Bacillaceae</taxon>
        <taxon>Marinococcus</taxon>
    </lineage>
</organism>
<feature type="modified residue" description="4-aspartylphosphate" evidence="8">
    <location>
        <position position="56"/>
    </location>
</feature>
<reference evidence="12 13" key="1">
    <citation type="submission" date="2019-07" db="EMBL/GenBank/DDBJ databases">
        <title>Whole genome shotgun sequence of Marinococcus halophilus NBRC 102359.</title>
        <authorList>
            <person name="Hosoyama A."/>
            <person name="Uohara A."/>
            <person name="Ohji S."/>
            <person name="Ichikawa N."/>
        </authorList>
    </citation>
    <scope>NUCLEOTIDE SEQUENCE [LARGE SCALE GENOMIC DNA]</scope>
    <source>
        <strain evidence="12 13">NBRC 102359</strain>
    </source>
</reference>
<keyword evidence="2" id="KW-0963">Cytoplasm</keyword>
<dbReference type="Proteomes" id="UP000321051">
    <property type="component" value="Unassembled WGS sequence"/>
</dbReference>
<feature type="coiled-coil region" evidence="9">
    <location>
        <begin position="110"/>
        <end position="137"/>
    </location>
</feature>
<dbReference type="InterPro" id="IPR020449">
    <property type="entry name" value="Tscrpt_reg_AraC-type_HTH"/>
</dbReference>
<dbReference type="InterPro" id="IPR011006">
    <property type="entry name" value="CheY-like_superfamily"/>
</dbReference>
<evidence type="ECO:0000256" key="6">
    <source>
        <dbReference type="ARBA" id="ARBA00023125"/>
    </source>
</evidence>
<sequence>MATKILIVDDEPMICEGLSQTIDWESIDVEVKGIAYDGLQALEILNKHKIDIVLTDITMPNMDGLALTEELTALHPYVEVIMFSGYDEFEYARQALRLGVNDFLLKPIDIEELLSIVKRLQHKKSFSENNYSDLREQLKLTIQKQLFRHYITTEEINRWEKHYKSCCVVVAEIKEYARGKEKIEQEGQKEHLMAMIEEKIAVWSQQFIRIWKHENEWIYVCCGDDSSLSVTEDHLEKLQKQVEAKGIKMQAALSAPGSFQDIRVLYEQADTLLTLIRGTTKGVTVGGNDELQEASFSASKAFKDQLAVCIMGGQAAEAKELVQEVFDELIEKDTAVDPVFRIMRELEVVIKNKVFSQVQERTFDINEFKLQQDVDTRIYNTPEDIQSFFMEDMLRMAGALSNRKETNWIIDQVLYYMKHNYQHDLQAKAIAETHFITPNYFSILFKQETGLSFSDYLNTLRIEKASELLLTTSNRVFEIAEYVGYSEYKYFVKVFKKYKGTTPTQYRAMNTTNTQ</sequence>
<dbReference type="STRING" id="1371.GCA_900166605_00077"/>
<feature type="domain" description="HTH araC/xylS-type" evidence="10">
    <location>
        <begin position="411"/>
        <end position="509"/>
    </location>
</feature>
<evidence type="ECO:0000259" key="10">
    <source>
        <dbReference type="PROSITE" id="PS01124"/>
    </source>
</evidence>
<dbReference type="InterPro" id="IPR009057">
    <property type="entry name" value="Homeodomain-like_sf"/>
</dbReference>
<evidence type="ECO:0000256" key="1">
    <source>
        <dbReference type="ARBA" id="ARBA00004496"/>
    </source>
</evidence>
<dbReference type="PROSITE" id="PS50110">
    <property type="entry name" value="RESPONSE_REGULATORY"/>
    <property type="match status" value="1"/>
</dbReference>
<dbReference type="GO" id="GO:0043565">
    <property type="term" value="F:sequence-specific DNA binding"/>
    <property type="evidence" value="ECO:0007669"/>
    <property type="project" value="InterPro"/>
</dbReference>
<dbReference type="Pfam" id="PF00072">
    <property type="entry name" value="Response_reg"/>
    <property type="match status" value="1"/>
</dbReference>
<keyword evidence="4" id="KW-0902">Two-component regulatory system</keyword>
<keyword evidence="7" id="KW-0804">Transcription</keyword>
<dbReference type="PRINTS" id="PR00032">
    <property type="entry name" value="HTHARAC"/>
</dbReference>
<keyword evidence="5" id="KW-0805">Transcription regulation</keyword>
<dbReference type="SUPFAM" id="SSF46689">
    <property type="entry name" value="Homeodomain-like"/>
    <property type="match status" value="2"/>
</dbReference>
<keyword evidence="13" id="KW-1185">Reference proteome</keyword>
<keyword evidence="9" id="KW-0175">Coiled coil</keyword>
<evidence type="ECO:0000313" key="13">
    <source>
        <dbReference type="Proteomes" id="UP000321051"/>
    </source>
</evidence>
<evidence type="ECO:0000256" key="9">
    <source>
        <dbReference type="SAM" id="Coils"/>
    </source>
</evidence>
<dbReference type="InterPro" id="IPR018062">
    <property type="entry name" value="HTH_AraC-typ_CS"/>
</dbReference>
<proteinExistence type="predicted"/>